<feature type="domain" description="Transcription elongation factor Eaf N-terminal" evidence="2">
    <location>
        <begin position="17"/>
        <end position="115"/>
    </location>
</feature>
<feature type="compositionally biased region" description="Polar residues" evidence="1">
    <location>
        <begin position="171"/>
        <end position="185"/>
    </location>
</feature>
<proteinExistence type="predicted"/>
<feature type="compositionally biased region" description="Acidic residues" evidence="1">
    <location>
        <begin position="354"/>
        <end position="364"/>
    </location>
</feature>
<dbReference type="Proteomes" id="UP000503462">
    <property type="component" value="Chromosome 2"/>
</dbReference>
<dbReference type="Pfam" id="PF09816">
    <property type="entry name" value="EAF"/>
    <property type="match status" value="1"/>
</dbReference>
<feature type="region of interest" description="Disordered" evidence="1">
    <location>
        <begin position="135"/>
        <end position="235"/>
    </location>
</feature>
<feature type="compositionally biased region" description="Basic and acidic residues" evidence="1">
    <location>
        <begin position="137"/>
        <end position="150"/>
    </location>
</feature>
<name>A0A6H0XSY3_9PEZI</name>
<accession>A0A6H0XSY3</accession>
<evidence type="ECO:0000256" key="1">
    <source>
        <dbReference type="SAM" id="MobiDB-lite"/>
    </source>
</evidence>
<feature type="compositionally biased region" description="Acidic residues" evidence="1">
    <location>
        <begin position="316"/>
        <end position="332"/>
    </location>
</feature>
<feature type="compositionally biased region" description="Acidic residues" evidence="1">
    <location>
        <begin position="255"/>
        <end position="268"/>
    </location>
</feature>
<dbReference type="EMBL" id="CP051140">
    <property type="protein sequence ID" value="QIW97881.1"/>
    <property type="molecule type" value="Genomic_DNA"/>
</dbReference>
<gene>
    <name evidence="3" type="ORF">AMS68_003399</name>
</gene>
<feature type="compositionally biased region" description="Acidic residues" evidence="1">
    <location>
        <begin position="377"/>
        <end position="387"/>
    </location>
</feature>
<reference evidence="3 4" key="1">
    <citation type="journal article" date="2016" name="Sci. Rep.">
        <title>Peltaster fructicola genome reveals evolution from an invasive phytopathogen to an ectophytic parasite.</title>
        <authorList>
            <person name="Xu C."/>
            <person name="Chen H."/>
            <person name="Gleason M.L."/>
            <person name="Xu J.R."/>
            <person name="Liu H."/>
            <person name="Zhang R."/>
            <person name="Sun G."/>
        </authorList>
    </citation>
    <scope>NUCLEOTIDE SEQUENCE [LARGE SCALE GENOMIC DNA]</scope>
    <source>
        <strain evidence="3 4">LNHT1506</strain>
    </source>
</reference>
<dbReference type="OrthoDB" id="125903at2759"/>
<feature type="compositionally biased region" description="Basic and acidic residues" evidence="1">
    <location>
        <begin position="160"/>
        <end position="170"/>
    </location>
</feature>
<organism evidence="3 4">
    <name type="scientific">Peltaster fructicola</name>
    <dbReference type="NCBI Taxonomy" id="286661"/>
    <lineage>
        <taxon>Eukaryota</taxon>
        <taxon>Fungi</taxon>
        <taxon>Dikarya</taxon>
        <taxon>Ascomycota</taxon>
        <taxon>Pezizomycotina</taxon>
        <taxon>Dothideomycetes</taxon>
        <taxon>Dothideomycetes incertae sedis</taxon>
        <taxon>Peltaster</taxon>
    </lineage>
</organism>
<feature type="region of interest" description="Disordered" evidence="1">
    <location>
        <begin position="252"/>
        <end position="387"/>
    </location>
</feature>
<evidence type="ECO:0000313" key="3">
    <source>
        <dbReference type="EMBL" id="QIW97881.1"/>
    </source>
</evidence>
<dbReference type="AlphaFoldDB" id="A0A6H0XSY3"/>
<sequence length="387" mass="41580">MADVASLINLSAQATWPITFGESIKATKRAASLTSVRYNHLPKLNDRSTVAQSIRPSESKEGCEASIKDGEQEWRYTGARGKATDNYVLVLSENGGRKKATLERIDTTVALNIITTPDELDTAKLQQRYQQLSVANEDNHDEPGTLDHSENGTPDADNPFDYRHFLEEPSPKQTSQIGVSKSHASTPVVRPASQTTKTSAAPVVKKRKPATESTQPAAKRTKATQPALPRAKTSVPDNVPAVRLERKATMPLPQADDDDGELILENDDDAPHGKHQSAMSMALSGSLGSQIGHGPISLQSAASSPASRLHSPAVEGPEDAEEFELGGDDDADVEHFGLPSPVHAPNSTIQAAAVEEDDDDDDDLEKQLAEAMGQDDAAPEEEESEEE</sequence>
<protein>
    <recommendedName>
        <fullName evidence="2">Transcription elongation factor Eaf N-terminal domain-containing protein</fullName>
    </recommendedName>
</protein>
<evidence type="ECO:0000259" key="2">
    <source>
        <dbReference type="Pfam" id="PF09816"/>
    </source>
</evidence>
<dbReference type="InterPro" id="IPR019194">
    <property type="entry name" value="Tscrpt_elong_fac_Eaf_N"/>
</dbReference>
<keyword evidence="4" id="KW-1185">Reference proteome</keyword>
<evidence type="ECO:0000313" key="4">
    <source>
        <dbReference type="Proteomes" id="UP000503462"/>
    </source>
</evidence>
<feature type="compositionally biased region" description="Polar residues" evidence="1">
    <location>
        <begin position="297"/>
        <end position="306"/>
    </location>
</feature>